<gene>
    <name evidence="9" type="ORF">NDU88_005738</name>
</gene>
<dbReference type="PANTHER" id="PTHR23138">
    <property type="entry name" value="RAN BINDING PROTEIN"/>
    <property type="match status" value="1"/>
</dbReference>
<evidence type="ECO:0000256" key="7">
    <source>
        <dbReference type="SAM" id="MobiDB-lite"/>
    </source>
</evidence>
<feature type="region of interest" description="Disordered" evidence="7">
    <location>
        <begin position="238"/>
        <end position="263"/>
    </location>
</feature>
<dbReference type="Gene3D" id="2.30.29.30">
    <property type="entry name" value="Pleckstrin-homology domain (PH domain)/Phosphotyrosine-binding domain (PTB)"/>
    <property type="match status" value="1"/>
</dbReference>
<dbReference type="InterPro" id="IPR000156">
    <property type="entry name" value="Ran_bind_dom"/>
</dbReference>
<evidence type="ECO:0000256" key="6">
    <source>
        <dbReference type="ARBA" id="ARBA00068028"/>
    </source>
</evidence>
<evidence type="ECO:0000256" key="3">
    <source>
        <dbReference type="ARBA" id="ARBA00022490"/>
    </source>
</evidence>
<dbReference type="SUPFAM" id="SSF50729">
    <property type="entry name" value="PH domain-like"/>
    <property type="match status" value="1"/>
</dbReference>
<dbReference type="InterPro" id="IPR045255">
    <property type="entry name" value="RanBP1-like"/>
</dbReference>
<feature type="domain" description="RanBD1" evidence="8">
    <location>
        <begin position="331"/>
        <end position="410"/>
    </location>
</feature>
<feature type="compositionally biased region" description="Basic and acidic residues" evidence="7">
    <location>
        <begin position="491"/>
        <end position="504"/>
    </location>
</feature>
<reference evidence="9" key="1">
    <citation type="journal article" date="2022" name="bioRxiv">
        <title>Sequencing and chromosome-scale assembly of the giantPleurodeles waltlgenome.</title>
        <authorList>
            <person name="Brown T."/>
            <person name="Elewa A."/>
            <person name="Iarovenko S."/>
            <person name="Subramanian E."/>
            <person name="Araus A.J."/>
            <person name="Petzold A."/>
            <person name="Susuki M."/>
            <person name="Suzuki K.-i.T."/>
            <person name="Hayashi T."/>
            <person name="Toyoda A."/>
            <person name="Oliveira C."/>
            <person name="Osipova E."/>
            <person name="Leigh N.D."/>
            <person name="Simon A."/>
            <person name="Yun M.H."/>
        </authorList>
    </citation>
    <scope>NUCLEOTIDE SEQUENCE</scope>
    <source>
        <strain evidence="9">20211129_DDA</strain>
        <tissue evidence="9">Liver</tissue>
    </source>
</reference>
<keyword evidence="4" id="KW-0539">Nucleus</keyword>
<keyword evidence="10" id="KW-1185">Reference proteome</keyword>
<comment type="function">
    <text evidence="5">Nuclear export factor for BMP-specific SMAD1/5/8 that plays a critical role in terminating BMP signaling and regulating mesenchymal stem cell differentiation by blocking osteoblast differentiation to promote myogenic differention. Directly recognizes dephosphorylated SMAD1/5/8 and mediates their nuclear export in a Ran-dependent manner.</text>
</comment>
<dbReference type="EMBL" id="JANPWB010000002">
    <property type="protein sequence ID" value="KAJ1210374.1"/>
    <property type="molecule type" value="Genomic_DNA"/>
</dbReference>
<sequence length="514" mass="57919">MRNQQGLPDTGDSLCGESTITSVYRNRKDRNCPLRETGYPRPNSSSLHWWESDVCSREKSVIAQPVFVFEKKDRSCKRHAEDLVYKAEHDCSDCPVKRVRSTSFTYSPSYSLPEADSGRRVRSSSFTFIPTFPPCQKVRKNIFMPSTLSSTKTDTTLAVRSGKTTQRNVIRPAVLQPPQINLFPDGTKMVPNKVVEITENQTTCLTKETSSKKNVIEKFYPLAEHFLKAEKDVGSYNCAHVSNSKPPRRQPEEGPGTSYSTSTGFVFGENMEERVLSPKKSSDCQIEAAQYKRESALQTAIPQRTTNMCRTALGDSPAAFSSGSNLKIKLEKVETITGEEAERNVLQVTCRLFVFNKVTQSWTEKGRGSLRLNDTSSNGCGTLQSRLVMRNQGSLRLIFNTKLWAQMKIERANRKSLRITATDLEESDVRVFLIQAIAKDAGRLYAAIHHRLVALRISAHQDPSVSHEETDPETDIGLLNVDSDEDEDSLETTHFDSSRTDPPKWIRREPVMYL</sequence>
<dbReference type="FunFam" id="2.30.29.30:FF:000228">
    <property type="entry name" value="ran-binding protein 3-like isoform X2"/>
    <property type="match status" value="1"/>
</dbReference>
<comment type="caution">
    <text evidence="9">The sequence shown here is derived from an EMBL/GenBank/DDBJ whole genome shotgun (WGS) entry which is preliminary data.</text>
</comment>
<dbReference type="PANTHER" id="PTHR23138:SF88">
    <property type="entry name" value="RAN-BINDING PROTEIN 3-LIKE"/>
    <property type="match status" value="1"/>
</dbReference>
<evidence type="ECO:0000256" key="5">
    <source>
        <dbReference type="ARBA" id="ARBA00059866"/>
    </source>
</evidence>
<organism evidence="9 10">
    <name type="scientific">Pleurodeles waltl</name>
    <name type="common">Iberian ribbed newt</name>
    <dbReference type="NCBI Taxonomy" id="8319"/>
    <lineage>
        <taxon>Eukaryota</taxon>
        <taxon>Metazoa</taxon>
        <taxon>Chordata</taxon>
        <taxon>Craniata</taxon>
        <taxon>Vertebrata</taxon>
        <taxon>Euteleostomi</taxon>
        <taxon>Amphibia</taxon>
        <taxon>Batrachia</taxon>
        <taxon>Caudata</taxon>
        <taxon>Salamandroidea</taxon>
        <taxon>Salamandridae</taxon>
        <taxon>Pleurodelinae</taxon>
        <taxon>Pleurodeles</taxon>
    </lineage>
</organism>
<dbReference type="CDD" id="cd13180">
    <property type="entry name" value="RanBD_RanBP3"/>
    <property type="match status" value="1"/>
</dbReference>
<dbReference type="InterPro" id="IPR011993">
    <property type="entry name" value="PH-like_dom_sf"/>
</dbReference>
<dbReference type="Pfam" id="PF00638">
    <property type="entry name" value="Ran_BP1"/>
    <property type="match status" value="1"/>
</dbReference>
<dbReference type="GO" id="GO:0005737">
    <property type="term" value="C:cytoplasm"/>
    <property type="evidence" value="ECO:0007669"/>
    <property type="project" value="UniProtKB-SubCell"/>
</dbReference>
<evidence type="ECO:0000259" key="8">
    <source>
        <dbReference type="PROSITE" id="PS50196"/>
    </source>
</evidence>
<evidence type="ECO:0000313" key="10">
    <source>
        <dbReference type="Proteomes" id="UP001066276"/>
    </source>
</evidence>
<keyword evidence="3" id="KW-0963">Cytoplasm</keyword>
<dbReference type="Proteomes" id="UP001066276">
    <property type="component" value="Chromosome 1_2"/>
</dbReference>
<evidence type="ECO:0000256" key="2">
    <source>
        <dbReference type="ARBA" id="ARBA00004496"/>
    </source>
</evidence>
<dbReference type="GO" id="GO:0006611">
    <property type="term" value="P:protein export from nucleus"/>
    <property type="evidence" value="ECO:0007669"/>
    <property type="project" value="TreeGrafter"/>
</dbReference>
<dbReference type="PROSITE" id="PS50196">
    <property type="entry name" value="RANBD1"/>
    <property type="match status" value="1"/>
</dbReference>
<dbReference type="SMART" id="SM00160">
    <property type="entry name" value="RanBD"/>
    <property type="match status" value="1"/>
</dbReference>
<evidence type="ECO:0000313" key="9">
    <source>
        <dbReference type="EMBL" id="KAJ1210374.1"/>
    </source>
</evidence>
<feature type="region of interest" description="Disordered" evidence="7">
    <location>
        <begin position="461"/>
        <end position="504"/>
    </location>
</feature>
<name>A0AAV7WBE2_PLEWA</name>
<accession>A0AAV7WBE2</accession>
<proteinExistence type="predicted"/>
<dbReference type="AlphaFoldDB" id="A0AAV7WBE2"/>
<evidence type="ECO:0000256" key="4">
    <source>
        <dbReference type="ARBA" id="ARBA00023242"/>
    </source>
</evidence>
<dbReference type="GO" id="GO:0005634">
    <property type="term" value="C:nucleus"/>
    <property type="evidence" value="ECO:0007669"/>
    <property type="project" value="UniProtKB-SubCell"/>
</dbReference>
<protein>
    <recommendedName>
        <fullName evidence="6">Ran-binding protein 3-like</fullName>
    </recommendedName>
</protein>
<evidence type="ECO:0000256" key="1">
    <source>
        <dbReference type="ARBA" id="ARBA00004123"/>
    </source>
</evidence>
<comment type="subcellular location">
    <subcellularLocation>
        <location evidence="2">Cytoplasm</location>
    </subcellularLocation>
    <subcellularLocation>
        <location evidence="1">Nucleus</location>
    </subcellularLocation>
</comment>
<dbReference type="GO" id="GO:0046332">
    <property type="term" value="F:SMAD binding"/>
    <property type="evidence" value="ECO:0007669"/>
    <property type="project" value="UniProtKB-ARBA"/>
</dbReference>